<accession>A0A517ZER5</accession>
<evidence type="ECO:0000256" key="2">
    <source>
        <dbReference type="SAM" id="SignalP"/>
    </source>
</evidence>
<keyword evidence="2" id="KW-0732">Signal</keyword>
<proteinExistence type="predicted"/>
<feature type="chain" id="PRO_5021850618" description="Secreted protein" evidence="2">
    <location>
        <begin position="24"/>
        <end position="60"/>
    </location>
</feature>
<dbReference type="Proteomes" id="UP000320496">
    <property type="component" value="Chromosome"/>
</dbReference>
<organism evidence="3 4">
    <name type="scientific">Maioricimonas rarisocia</name>
    <dbReference type="NCBI Taxonomy" id="2528026"/>
    <lineage>
        <taxon>Bacteria</taxon>
        <taxon>Pseudomonadati</taxon>
        <taxon>Planctomycetota</taxon>
        <taxon>Planctomycetia</taxon>
        <taxon>Planctomycetales</taxon>
        <taxon>Planctomycetaceae</taxon>
        <taxon>Maioricimonas</taxon>
    </lineage>
</organism>
<evidence type="ECO:0000313" key="4">
    <source>
        <dbReference type="Proteomes" id="UP000320496"/>
    </source>
</evidence>
<sequence length="60" mass="6197" precursor="true">MLSKILRVAVCFSCLGFAVVPMGCGGNDSGVADAPAEPEPELTPEEEAGEEAYTGSSDYQ</sequence>
<dbReference type="KEGG" id="mri:Mal4_53210"/>
<keyword evidence="4" id="KW-1185">Reference proteome</keyword>
<evidence type="ECO:0008006" key="5">
    <source>
        <dbReference type="Google" id="ProtNLM"/>
    </source>
</evidence>
<gene>
    <name evidence="3" type="ORF">Mal4_53210</name>
</gene>
<dbReference type="AlphaFoldDB" id="A0A517ZER5"/>
<feature type="compositionally biased region" description="Acidic residues" evidence="1">
    <location>
        <begin position="36"/>
        <end position="50"/>
    </location>
</feature>
<dbReference type="RefSeq" id="WP_145372194.1">
    <property type="nucleotide sequence ID" value="NZ_CP036275.1"/>
</dbReference>
<feature type="signal peptide" evidence="2">
    <location>
        <begin position="1"/>
        <end position="23"/>
    </location>
</feature>
<feature type="region of interest" description="Disordered" evidence="1">
    <location>
        <begin position="28"/>
        <end position="60"/>
    </location>
</feature>
<protein>
    <recommendedName>
        <fullName evidence="5">Secreted protein</fullName>
    </recommendedName>
</protein>
<reference evidence="3 4" key="1">
    <citation type="submission" date="2019-02" db="EMBL/GenBank/DDBJ databases">
        <title>Deep-cultivation of Planctomycetes and their phenomic and genomic characterization uncovers novel biology.</title>
        <authorList>
            <person name="Wiegand S."/>
            <person name="Jogler M."/>
            <person name="Boedeker C."/>
            <person name="Pinto D."/>
            <person name="Vollmers J."/>
            <person name="Rivas-Marin E."/>
            <person name="Kohn T."/>
            <person name="Peeters S.H."/>
            <person name="Heuer A."/>
            <person name="Rast P."/>
            <person name="Oberbeckmann S."/>
            <person name="Bunk B."/>
            <person name="Jeske O."/>
            <person name="Meyerdierks A."/>
            <person name="Storesund J.E."/>
            <person name="Kallscheuer N."/>
            <person name="Luecker S."/>
            <person name="Lage O.M."/>
            <person name="Pohl T."/>
            <person name="Merkel B.J."/>
            <person name="Hornburger P."/>
            <person name="Mueller R.-W."/>
            <person name="Bruemmer F."/>
            <person name="Labrenz M."/>
            <person name="Spormann A.M."/>
            <person name="Op den Camp H."/>
            <person name="Overmann J."/>
            <person name="Amann R."/>
            <person name="Jetten M.S.M."/>
            <person name="Mascher T."/>
            <person name="Medema M.H."/>
            <person name="Devos D.P."/>
            <person name="Kaster A.-K."/>
            <person name="Ovreas L."/>
            <person name="Rohde M."/>
            <person name="Galperin M.Y."/>
            <person name="Jogler C."/>
        </authorList>
    </citation>
    <scope>NUCLEOTIDE SEQUENCE [LARGE SCALE GENOMIC DNA]</scope>
    <source>
        <strain evidence="3 4">Mal4</strain>
    </source>
</reference>
<dbReference type="EMBL" id="CP036275">
    <property type="protein sequence ID" value="QDU40958.1"/>
    <property type="molecule type" value="Genomic_DNA"/>
</dbReference>
<name>A0A517ZER5_9PLAN</name>
<evidence type="ECO:0000313" key="3">
    <source>
        <dbReference type="EMBL" id="QDU40958.1"/>
    </source>
</evidence>
<evidence type="ECO:0000256" key="1">
    <source>
        <dbReference type="SAM" id="MobiDB-lite"/>
    </source>
</evidence>